<feature type="compositionally biased region" description="Polar residues" evidence="1">
    <location>
        <begin position="108"/>
        <end position="117"/>
    </location>
</feature>
<evidence type="ECO:0000256" key="1">
    <source>
        <dbReference type="SAM" id="MobiDB-lite"/>
    </source>
</evidence>
<proteinExistence type="predicted"/>
<evidence type="ECO:0000313" key="2">
    <source>
        <dbReference type="EMBL" id="KAK7508088.1"/>
    </source>
</evidence>
<evidence type="ECO:0000313" key="3">
    <source>
        <dbReference type="Proteomes" id="UP001519460"/>
    </source>
</evidence>
<dbReference type="AlphaFoldDB" id="A0ABD0M8F1"/>
<keyword evidence="3" id="KW-1185">Reference proteome</keyword>
<sequence>MVASEALPKFRARSPLEDLITVKLFPCVTLLLVLSASESRLPVISRPLLKPRLAKTVTYATVQSVGLSPFSQSPQPLPPPPPKLSAFTKSKHPTAVISPKKLFPPDSNPASNIISSDRISEGDNSEGSESDFP</sequence>
<organism evidence="2 3">
    <name type="scientific">Batillaria attramentaria</name>
    <dbReference type="NCBI Taxonomy" id="370345"/>
    <lineage>
        <taxon>Eukaryota</taxon>
        <taxon>Metazoa</taxon>
        <taxon>Spiralia</taxon>
        <taxon>Lophotrochozoa</taxon>
        <taxon>Mollusca</taxon>
        <taxon>Gastropoda</taxon>
        <taxon>Caenogastropoda</taxon>
        <taxon>Sorbeoconcha</taxon>
        <taxon>Cerithioidea</taxon>
        <taxon>Batillariidae</taxon>
        <taxon>Batillaria</taxon>
    </lineage>
</organism>
<dbReference type="Proteomes" id="UP001519460">
    <property type="component" value="Unassembled WGS sequence"/>
</dbReference>
<comment type="caution">
    <text evidence="2">The sequence shown here is derived from an EMBL/GenBank/DDBJ whole genome shotgun (WGS) entry which is preliminary data.</text>
</comment>
<feature type="compositionally biased region" description="Acidic residues" evidence="1">
    <location>
        <begin position="123"/>
        <end position="133"/>
    </location>
</feature>
<reference evidence="2 3" key="1">
    <citation type="journal article" date="2023" name="Sci. Data">
        <title>Genome assembly of the Korean intertidal mud-creeper Batillaria attramentaria.</title>
        <authorList>
            <person name="Patra A.K."/>
            <person name="Ho P.T."/>
            <person name="Jun S."/>
            <person name="Lee S.J."/>
            <person name="Kim Y."/>
            <person name="Won Y.J."/>
        </authorList>
    </citation>
    <scope>NUCLEOTIDE SEQUENCE [LARGE SCALE GENOMIC DNA]</scope>
    <source>
        <strain evidence="2">Wonlab-2016</strain>
    </source>
</reference>
<name>A0ABD0M8F1_9CAEN</name>
<accession>A0ABD0M8F1</accession>
<gene>
    <name evidence="2" type="ORF">BaRGS_00000327</name>
</gene>
<feature type="region of interest" description="Disordered" evidence="1">
    <location>
        <begin position="68"/>
        <end position="133"/>
    </location>
</feature>
<protein>
    <submittedName>
        <fullName evidence="2">Uncharacterized protein</fullName>
    </submittedName>
</protein>
<dbReference type="EMBL" id="JACVVK020000002">
    <property type="protein sequence ID" value="KAK7508088.1"/>
    <property type="molecule type" value="Genomic_DNA"/>
</dbReference>